<keyword evidence="2" id="KW-1185">Reference proteome</keyword>
<accession>A0A2R7Z049</accession>
<dbReference type="RefSeq" id="WP_108343806.1">
    <property type="nucleotide sequence ID" value="NZ_PYXZ01000002.1"/>
</dbReference>
<evidence type="ECO:0000313" key="2">
    <source>
        <dbReference type="Proteomes" id="UP000244867"/>
    </source>
</evidence>
<proteinExistence type="predicted"/>
<sequence length="331" mass="37224">MPRPPRTESTLDEVTLARLMARQCGVVSRRQVLWAGGRHDDIRRRVRRREWAVIHPGVYVDHTGPLTREQREWAAVLYYWPAALHRESALTLYGVRHDRSRRAPEAAVQVLVDASRTFTPMTGVEVERVREWRTWLSPYRFPPRVKLEFALLKVASSRDLEGAIAVLADACAQKRTDPEQLAATLTRLNRLPQRSALLEILEDAASGAHSVLERRYLRDVERAHGLPRGTRQVVEQAGAKRVRRDVKYAPQATLVELDGQFGHRDAEDRWADLDRDLAAAMADSITVRLGWAQVLAPCRVAAALAHILTARGLTQRPTPCGPGCEVADDVA</sequence>
<dbReference type="OrthoDB" id="5146042at2"/>
<reference evidence="1 2" key="1">
    <citation type="submission" date="2018-03" db="EMBL/GenBank/DDBJ databases">
        <authorList>
            <person name="Keele B.F."/>
        </authorList>
    </citation>
    <scope>NUCLEOTIDE SEQUENCE [LARGE SCALE GENOMIC DNA]</scope>
    <source>
        <strain evidence="1 2">IB-3</strain>
    </source>
</reference>
<gene>
    <name evidence="1" type="ORF">C7S10_07715</name>
</gene>
<organism evidence="1 2">
    <name type="scientific">Nocardioides currus</name>
    <dbReference type="NCBI Taxonomy" id="2133958"/>
    <lineage>
        <taxon>Bacteria</taxon>
        <taxon>Bacillati</taxon>
        <taxon>Actinomycetota</taxon>
        <taxon>Actinomycetes</taxon>
        <taxon>Propionibacteriales</taxon>
        <taxon>Nocardioidaceae</taxon>
        <taxon>Nocardioides</taxon>
    </lineage>
</organism>
<protein>
    <recommendedName>
        <fullName evidence="3">DUF559 domain-containing protein</fullName>
    </recommendedName>
</protein>
<name>A0A2R7Z049_9ACTN</name>
<evidence type="ECO:0000313" key="1">
    <source>
        <dbReference type="EMBL" id="PUA81924.1"/>
    </source>
</evidence>
<dbReference type="EMBL" id="PYXZ01000002">
    <property type="protein sequence ID" value="PUA81924.1"/>
    <property type="molecule type" value="Genomic_DNA"/>
</dbReference>
<dbReference type="AlphaFoldDB" id="A0A2R7Z049"/>
<dbReference type="Proteomes" id="UP000244867">
    <property type="component" value="Unassembled WGS sequence"/>
</dbReference>
<comment type="caution">
    <text evidence="1">The sequence shown here is derived from an EMBL/GenBank/DDBJ whole genome shotgun (WGS) entry which is preliminary data.</text>
</comment>
<evidence type="ECO:0008006" key="3">
    <source>
        <dbReference type="Google" id="ProtNLM"/>
    </source>
</evidence>